<dbReference type="EMBL" id="JPKZ01003225">
    <property type="protein sequence ID" value="KHN72672.1"/>
    <property type="molecule type" value="Genomic_DNA"/>
</dbReference>
<dbReference type="AlphaFoldDB" id="A0A0B2UUB5"/>
<name>A0A0B2UUB5_TOXCA</name>
<evidence type="ECO:0000313" key="1">
    <source>
        <dbReference type="EMBL" id="KHN72672.1"/>
    </source>
</evidence>
<comment type="caution">
    <text evidence="1">The sequence shown here is derived from an EMBL/GenBank/DDBJ whole genome shotgun (WGS) entry which is preliminary data.</text>
</comment>
<sequence length="98" mass="10918">MEPYGKTERSLGPSVRCLDVTEAIARRATAMPLAVLACRKVPPASWAVSDMSDFSYANYLHNYYNYFLPAYYSSVGYGKRSINPKHEPVMKTAEATSS</sequence>
<gene>
    <name evidence="1" type="ORF">Tcan_07262</name>
</gene>
<proteinExistence type="predicted"/>
<reference evidence="1 2" key="1">
    <citation type="submission" date="2014-11" db="EMBL/GenBank/DDBJ databases">
        <title>Genetic blueprint of the zoonotic pathogen Toxocara canis.</title>
        <authorList>
            <person name="Zhu X.-Q."/>
            <person name="Korhonen P.K."/>
            <person name="Cai H."/>
            <person name="Young N.D."/>
            <person name="Nejsum P."/>
            <person name="von Samson-Himmelstjerna G."/>
            <person name="Boag P.R."/>
            <person name="Tan P."/>
            <person name="Li Q."/>
            <person name="Min J."/>
            <person name="Yang Y."/>
            <person name="Wang X."/>
            <person name="Fang X."/>
            <person name="Hall R.S."/>
            <person name="Hofmann A."/>
            <person name="Sternberg P.W."/>
            <person name="Jex A.R."/>
            <person name="Gasser R.B."/>
        </authorList>
    </citation>
    <scope>NUCLEOTIDE SEQUENCE [LARGE SCALE GENOMIC DNA]</scope>
    <source>
        <strain evidence="1">PN_DK_2014</strain>
    </source>
</reference>
<evidence type="ECO:0000313" key="2">
    <source>
        <dbReference type="Proteomes" id="UP000031036"/>
    </source>
</evidence>
<keyword evidence="2" id="KW-1185">Reference proteome</keyword>
<accession>A0A0B2UUB5</accession>
<organism evidence="1 2">
    <name type="scientific">Toxocara canis</name>
    <name type="common">Canine roundworm</name>
    <dbReference type="NCBI Taxonomy" id="6265"/>
    <lineage>
        <taxon>Eukaryota</taxon>
        <taxon>Metazoa</taxon>
        <taxon>Ecdysozoa</taxon>
        <taxon>Nematoda</taxon>
        <taxon>Chromadorea</taxon>
        <taxon>Rhabditida</taxon>
        <taxon>Spirurina</taxon>
        <taxon>Ascaridomorpha</taxon>
        <taxon>Ascaridoidea</taxon>
        <taxon>Toxocaridae</taxon>
        <taxon>Toxocara</taxon>
    </lineage>
</organism>
<protein>
    <submittedName>
        <fullName evidence="1">Uncharacterized protein</fullName>
    </submittedName>
</protein>
<dbReference type="Proteomes" id="UP000031036">
    <property type="component" value="Unassembled WGS sequence"/>
</dbReference>